<evidence type="ECO:0000313" key="2">
    <source>
        <dbReference type="EMBL" id="MBB3964869.1"/>
    </source>
</evidence>
<dbReference type="InterPro" id="IPR046576">
    <property type="entry name" value="DUF6636"/>
</dbReference>
<dbReference type="EMBL" id="JACIDW010000006">
    <property type="protein sequence ID" value="MBB3964869.1"/>
    <property type="molecule type" value="Genomic_DNA"/>
</dbReference>
<feature type="signal peptide" evidence="1">
    <location>
        <begin position="1"/>
        <end position="26"/>
    </location>
</feature>
<accession>A0A7W6GBJ7</accession>
<evidence type="ECO:0000313" key="3">
    <source>
        <dbReference type="Proteomes" id="UP000582090"/>
    </source>
</evidence>
<dbReference type="RefSeq" id="WP_246400171.1">
    <property type="nucleotide sequence ID" value="NZ_JACIDW010000006.1"/>
</dbReference>
<evidence type="ECO:0000256" key="1">
    <source>
        <dbReference type="SAM" id="SignalP"/>
    </source>
</evidence>
<proteinExistence type="predicted"/>
<keyword evidence="3" id="KW-1185">Reference proteome</keyword>
<dbReference type="Proteomes" id="UP000582090">
    <property type="component" value="Unassembled WGS sequence"/>
</dbReference>
<dbReference type="Pfam" id="PF20341">
    <property type="entry name" value="DUF6636"/>
    <property type="match status" value="1"/>
</dbReference>
<gene>
    <name evidence="2" type="ORF">GGQ67_002532</name>
</gene>
<name>A0A7W6GBJ7_9HYPH</name>
<keyword evidence="1" id="KW-0732">Signal</keyword>
<feature type="chain" id="PRO_5030524877" evidence="1">
    <location>
        <begin position="27"/>
        <end position="148"/>
    </location>
</feature>
<protein>
    <submittedName>
        <fullName evidence="2">Uncharacterized protein</fullName>
    </submittedName>
</protein>
<comment type="caution">
    <text evidence="2">The sequence shown here is derived from an EMBL/GenBank/DDBJ whole genome shotgun (WGS) entry which is preliminary data.</text>
</comment>
<reference evidence="2 3" key="1">
    <citation type="submission" date="2020-08" db="EMBL/GenBank/DDBJ databases">
        <title>Genomic Encyclopedia of Type Strains, Phase IV (KMG-IV): sequencing the most valuable type-strain genomes for metagenomic binning, comparative biology and taxonomic classification.</title>
        <authorList>
            <person name="Goeker M."/>
        </authorList>
    </citation>
    <scope>NUCLEOTIDE SEQUENCE [LARGE SCALE GENOMIC DNA]</scope>
    <source>
        <strain evidence="2 3">DSM 26575</strain>
    </source>
</reference>
<sequence length="148" mass="15742">MRVAAVVMLGLAAAALSLAPALPTAAADRSFMPDAYGQIIFVTPSRNIGCTYIPKGGTEMYRPDDGGPELGCDRIGPKYIRLILSASGKAFIFEMEGDTACCDDVNVLNYGERWKAGPFTCTSAETGLTCRRKGGHGFFASRDGYSVD</sequence>
<dbReference type="AlphaFoldDB" id="A0A7W6GBJ7"/>
<organism evidence="2 3">
    <name type="scientific">Rhizobium metallidurans</name>
    <dbReference type="NCBI Taxonomy" id="1265931"/>
    <lineage>
        <taxon>Bacteria</taxon>
        <taxon>Pseudomonadati</taxon>
        <taxon>Pseudomonadota</taxon>
        <taxon>Alphaproteobacteria</taxon>
        <taxon>Hyphomicrobiales</taxon>
        <taxon>Rhizobiaceae</taxon>
        <taxon>Rhizobium/Agrobacterium group</taxon>
        <taxon>Rhizobium</taxon>
    </lineage>
</organism>